<feature type="domain" description="Sigma-54 factor interaction" evidence="5">
    <location>
        <begin position="327"/>
        <end position="556"/>
    </location>
</feature>
<dbReference type="CDD" id="cd00009">
    <property type="entry name" value="AAA"/>
    <property type="match status" value="1"/>
</dbReference>
<reference evidence="7" key="1">
    <citation type="submission" date="2024-05" db="EMBL/GenBank/DDBJ databases">
        <title>Isolation and characterization of Sporomusa carbonis sp. nov., a carboxydotrophic hydrogenogen in the genus of Sporomusa isolated from a charcoal burning pile.</title>
        <authorList>
            <person name="Boeer T."/>
            <person name="Rosenbaum F."/>
            <person name="Eysell L."/>
            <person name="Mueller V."/>
            <person name="Daniel R."/>
            <person name="Poehlein A."/>
        </authorList>
    </citation>
    <scope>NUCLEOTIDE SEQUENCE [LARGE SCALE GENOMIC DNA]</scope>
    <source>
        <strain evidence="7">DSM 3132</strain>
    </source>
</reference>
<gene>
    <name evidence="7" type="primary">norR_35</name>
    <name evidence="7" type="ORF">SPACI_049900</name>
</gene>
<evidence type="ECO:0000256" key="3">
    <source>
        <dbReference type="ARBA" id="ARBA00023015"/>
    </source>
</evidence>
<dbReference type="PROSITE" id="PS50045">
    <property type="entry name" value="SIGMA54_INTERACT_4"/>
    <property type="match status" value="1"/>
</dbReference>
<dbReference type="Gene3D" id="3.40.50.2300">
    <property type="match status" value="1"/>
</dbReference>
<protein>
    <submittedName>
        <fullName evidence="7">Anaerobic nitric oxide reductase transcription regulator NorR</fullName>
    </submittedName>
</protein>
<dbReference type="Pfam" id="PF25601">
    <property type="entry name" value="AAA_lid_14"/>
    <property type="match status" value="1"/>
</dbReference>
<sequence length="641" mass="71585">MKKNVFIAPYQEIFDSGQKIIEDLGLTNKFECFSGDIAQGIAIARQVEREGADVIVTRGGTAELITKAGIKVPVVEIPITFQDLAEALLAAKAITKRENPKVAIMAFQNMIRSIEVFAKVMDFQLKVYLLKSEKEISPTIQSVLNDQPDILIGGIRTTKIAAKQGLKTILLTSGEESLRTAFLQAERVSFARQLEKERMRKFRAMIDYSVQGIFSIDRHKRIEFMNAAAESFVGFPLSQVKGKNLVTIYPEIPLDACLQEGKVCRGEFVQFQGRKFMANIIPIDIDGSIIGAMITLEDIGQIVEMEATIRKKIYTKGLLAQYHFNDIIGISSQIAKVKQMAEDYAHIDATVLIQGASGTGKELSAQSIHNASQRQNRPFVAVNCGAIPATILESELFGYVEGAFTGANKKGKVGFFELAHGGTIFLDEIGEMNKLAQTSLLRVIQEKRIMRLGDDKYLPVDVRIIAATNKLLAQLVARGDFREDLYYRINVLPLPLPSLKERSGDAGILAEHFISVFNKKFQREAALSAGAKELINGYEWRGNIRELLNVMERIVIVSKEKVITADFMETMLDISLAPQTQKTFPPAAEEEECLEKTTILRILKETNYNQKEASKRLGINRSTLYRKLKSYNIQLQKTCNV</sequence>
<dbReference type="SUPFAM" id="SSF55785">
    <property type="entry name" value="PYP-like sensor domain (PAS domain)"/>
    <property type="match status" value="1"/>
</dbReference>
<dbReference type="SUPFAM" id="SSF159800">
    <property type="entry name" value="PrpR receptor domain-like"/>
    <property type="match status" value="1"/>
</dbReference>
<dbReference type="SMART" id="SM00091">
    <property type="entry name" value="PAS"/>
    <property type="match status" value="1"/>
</dbReference>
<evidence type="ECO:0000259" key="5">
    <source>
        <dbReference type="PROSITE" id="PS50045"/>
    </source>
</evidence>
<dbReference type="SUPFAM" id="SSF46689">
    <property type="entry name" value="Homeodomain-like"/>
    <property type="match status" value="1"/>
</dbReference>
<dbReference type="InterPro" id="IPR002078">
    <property type="entry name" value="Sigma_54_int"/>
</dbReference>
<evidence type="ECO:0000259" key="6">
    <source>
        <dbReference type="PROSITE" id="PS50112"/>
    </source>
</evidence>
<dbReference type="CDD" id="cd00130">
    <property type="entry name" value="PAS"/>
    <property type="match status" value="1"/>
</dbReference>
<dbReference type="Gene3D" id="3.40.50.300">
    <property type="entry name" value="P-loop containing nucleotide triphosphate hydrolases"/>
    <property type="match status" value="1"/>
</dbReference>
<dbReference type="InterPro" id="IPR003593">
    <property type="entry name" value="AAA+_ATPase"/>
</dbReference>
<dbReference type="InterPro" id="IPR000014">
    <property type="entry name" value="PAS"/>
</dbReference>
<dbReference type="Pfam" id="PF00158">
    <property type="entry name" value="Sigma54_activat"/>
    <property type="match status" value="1"/>
</dbReference>
<dbReference type="PROSITE" id="PS00676">
    <property type="entry name" value="SIGMA54_INTERACT_2"/>
    <property type="match status" value="1"/>
</dbReference>
<dbReference type="Proteomes" id="UP000216052">
    <property type="component" value="Chromosome"/>
</dbReference>
<evidence type="ECO:0000256" key="1">
    <source>
        <dbReference type="ARBA" id="ARBA00022741"/>
    </source>
</evidence>
<dbReference type="PANTHER" id="PTHR32071:SF57">
    <property type="entry name" value="C4-DICARBOXYLATE TRANSPORT TRANSCRIPTIONAL REGULATORY PROTEIN DCTD"/>
    <property type="match status" value="1"/>
</dbReference>
<dbReference type="Gene3D" id="1.10.8.60">
    <property type="match status" value="1"/>
</dbReference>
<evidence type="ECO:0000313" key="8">
    <source>
        <dbReference type="Proteomes" id="UP000216052"/>
    </source>
</evidence>
<dbReference type="Pfam" id="PF00989">
    <property type="entry name" value="PAS"/>
    <property type="match status" value="1"/>
</dbReference>
<proteinExistence type="predicted"/>
<keyword evidence="1" id="KW-0547">Nucleotide-binding</keyword>
<keyword evidence="2" id="KW-0067">ATP-binding</keyword>
<dbReference type="PANTHER" id="PTHR32071">
    <property type="entry name" value="TRANSCRIPTIONAL REGULATORY PROTEIN"/>
    <property type="match status" value="1"/>
</dbReference>
<dbReference type="Pfam" id="PF06506">
    <property type="entry name" value="PrpR_N"/>
    <property type="match status" value="1"/>
</dbReference>
<dbReference type="InterPro" id="IPR013767">
    <property type="entry name" value="PAS_fold"/>
</dbReference>
<dbReference type="SMART" id="SM00382">
    <property type="entry name" value="AAA"/>
    <property type="match status" value="1"/>
</dbReference>
<dbReference type="InterPro" id="IPR058031">
    <property type="entry name" value="AAA_lid_NorR"/>
</dbReference>
<keyword evidence="8" id="KW-1185">Reference proteome</keyword>
<dbReference type="Gene3D" id="3.40.50.10660">
    <property type="entry name" value="PrpR receptor domain-like"/>
    <property type="match status" value="1"/>
</dbReference>
<evidence type="ECO:0000256" key="4">
    <source>
        <dbReference type="ARBA" id="ARBA00023163"/>
    </source>
</evidence>
<dbReference type="SUPFAM" id="SSF52540">
    <property type="entry name" value="P-loop containing nucleoside triphosphate hydrolases"/>
    <property type="match status" value="1"/>
</dbReference>
<dbReference type="InterPro" id="IPR010524">
    <property type="entry name" value="Sig_transdc_resp-reg_PrpR_N"/>
</dbReference>
<dbReference type="PROSITE" id="PS50112">
    <property type="entry name" value="PAS"/>
    <property type="match status" value="1"/>
</dbReference>
<keyword evidence="3" id="KW-0805">Transcription regulation</keyword>
<feature type="domain" description="PAS" evidence="6">
    <location>
        <begin position="198"/>
        <end position="251"/>
    </location>
</feature>
<dbReference type="Gene3D" id="1.10.10.60">
    <property type="entry name" value="Homeodomain-like"/>
    <property type="match status" value="1"/>
</dbReference>
<organism evidence="7 8">
    <name type="scientific">Sporomusa acidovorans (strain ATCC 49682 / DSM 3132 / Mol)</name>
    <dbReference type="NCBI Taxonomy" id="1123286"/>
    <lineage>
        <taxon>Bacteria</taxon>
        <taxon>Bacillati</taxon>
        <taxon>Bacillota</taxon>
        <taxon>Negativicutes</taxon>
        <taxon>Selenomonadales</taxon>
        <taxon>Sporomusaceae</taxon>
        <taxon>Sporomusa</taxon>
    </lineage>
</organism>
<dbReference type="InterPro" id="IPR025943">
    <property type="entry name" value="Sigma_54_int_dom_ATP-bd_2"/>
</dbReference>
<dbReference type="InterPro" id="IPR002197">
    <property type="entry name" value="HTH_Fis"/>
</dbReference>
<dbReference type="NCBIfam" id="TIGR00229">
    <property type="entry name" value="sensory_box"/>
    <property type="match status" value="1"/>
</dbReference>
<dbReference type="PRINTS" id="PR01590">
    <property type="entry name" value="HTHFIS"/>
</dbReference>
<accession>A0ABZ3JA56</accession>
<name>A0ABZ3JA56_SPOA4</name>
<dbReference type="RefSeq" id="WP_093796660.1">
    <property type="nucleotide sequence ID" value="NZ_CP155571.1"/>
</dbReference>
<dbReference type="EMBL" id="CP155571">
    <property type="protein sequence ID" value="XFO74879.1"/>
    <property type="molecule type" value="Genomic_DNA"/>
</dbReference>
<evidence type="ECO:0000256" key="2">
    <source>
        <dbReference type="ARBA" id="ARBA00022840"/>
    </source>
</evidence>
<dbReference type="Gene3D" id="3.30.450.20">
    <property type="entry name" value="PAS domain"/>
    <property type="match status" value="1"/>
</dbReference>
<dbReference type="InterPro" id="IPR035965">
    <property type="entry name" value="PAS-like_dom_sf"/>
</dbReference>
<evidence type="ECO:0000313" key="7">
    <source>
        <dbReference type="EMBL" id="XFO74879.1"/>
    </source>
</evidence>
<keyword evidence="4" id="KW-0804">Transcription</keyword>
<dbReference type="InterPro" id="IPR027417">
    <property type="entry name" value="P-loop_NTPase"/>
</dbReference>
<dbReference type="InterPro" id="IPR009057">
    <property type="entry name" value="Homeodomain-like_sf"/>
</dbReference>
<dbReference type="Pfam" id="PF02954">
    <property type="entry name" value="HTH_8"/>
    <property type="match status" value="1"/>
</dbReference>